<dbReference type="EMBL" id="JBEDUW010000005">
    <property type="protein sequence ID" value="KAK9928651.1"/>
    <property type="molecule type" value="Genomic_DNA"/>
</dbReference>
<keyword evidence="1" id="KW-1133">Transmembrane helix</keyword>
<evidence type="ECO:0000313" key="3">
    <source>
        <dbReference type="Proteomes" id="UP001457282"/>
    </source>
</evidence>
<dbReference type="AlphaFoldDB" id="A0AAW1WVM0"/>
<name>A0AAW1WVM0_RUBAR</name>
<evidence type="ECO:0000313" key="2">
    <source>
        <dbReference type="EMBL" id="KAK9928651.1"/>
    </source>
</evidence>
<keyword evidence="1" id="KW-0812">Transmembrane</keyword>
<proteinExistence type="predicted"/>
<organism evidence="2 3">
    <name type="scientific">Rubus argutus</name>
    <name type="common">Southern blackberry</name>
    <dbReference type="NCBI Taxonomy" id="59490"/>
    <lineage>
        <taxon>Eukaryota</taxon>
        <taxon>Viridiplantae</taxon>
        <taxon>Streptophyta</taxon>
        <taxon>Embryophyta</taxon>
        <taxon>Tracheophyta</taxon>
        <taxon>Spermatophyta</taxon>
        <taxon>Magnoliopsida</taxon>
        <taxon>eudicotyledons</taxon>
        <taxon>Gunneridae</taxon>
        <taxon>Pentapetalae</taxon>
        <taxon>rosids</taxon>
        <taxon>fabids</taxon>
        <taxon>Rosales</taxon>
        <taxon>Rosaceae</taxon>
        <taxon>Rosoideae</taxon>
        <taxon>Rosoideae incertae sedis</taxon>
        <taxon>Rubus</taxon>
    </lineage>
</organism>
<keyword evidence="1" id="KW-0472">Membrane</keyword>
<dbReference type="Proteomes" id="UP001457282">
    <property type="component" value="Unassembled WGS sequence"/>
</dbReference>
<sequence length="75" mass="7880">MYYSPSALSLLCKSSSDDRAISCLQIHGDVKQSSIAVLVFSEILFLGFATIIGPAITGPHLMTVVMDGTQSAGDC</sequence>
<keyword evidence="3" id="KW-1185">Reference proteome</keyword>
<evidence type="ECO:0000256" key="1">
    <source>
        <dbReference type="SAM" id="Phobius"/>
    </source>
</evidence>
<feature type="transmembrane region" description="Helical" evidence="1">
    <location>
        <begin position="35"/>
        <end position="56"/>
    </location>
</feature>
<accession>A0AAW1WVM0</accession>
<reference evidence="2 3" key="1">
    <citation type="journal article" date="2023" name="G3 (Bethesda)">
        <title>A chromosome-length genome assembly and annotation of blackberry (Rubus argutus, cv. 'Hillquist').</title>
        <authorList>
            <person name="Bruna T."/>
            <person name="Aryal R."/>
            <person name="Dudchenko O."/>
            <person name="Sargent D.J."/>
            <person name="Mead D."/>
            <person name="Buti M."/>
            <person name="Cavallini A."/>
            <person name="Hytonen T."/>
            <person name="Andres J."/>
            <person name="Pham M."/>
            <person name="Weisz D."/>
            <person name="Mascagni F."/>
            <person name="Usai G."/>
            <person name="Natali L."/>
            <person name="Bassil N."/>
            <person name="Fernandez G.E."/>
            <person name="Lomsadze A."/>
            <person name="Armour M."/>
            <person name="Olukolu B."/>
            <person name="Poorten T."/>
            <person name="Britton C."/>
            <person name="Davik J."/>
            <person name="Ashrafi H."/>
            <person name="Aiden E.L."/>
            <person name="Borodovsky M."/>
            <person name="Worthington M."/>
        </authorList>
    </citation>
    <scope>NUCLEOTIDE SEQUENCE [LARGE SCALE GENOMIC DNA]</scope>
    <source>
        <strain evidence="2">PI 553951</strain>
    </source>
</reference>
<comment type="caution">
    <text evidence="2">The sequence shown here is derived from an EMBL/GenBank/DDBJ whole genome shotgun (WGS) entry which is preliminary data.</text>
</comment>
<gene>
    <name evidence="2" type="ORF">M0R45_025775</name>
</gene>
<protein>
    <submittedName>
        <fullName evidence="2">Uncharacterized protein</fullName>
    </submittedName>
</protein>